<name>A0ABU7T677_9HYPH</name>
<protein>
    <submittedName>
        <fullName evidence="1">Uncharacterized protein</fullName>
    </submittedName>
</protein>
<reference evidence="1 2" key="1">
    <citation type="journal article" date="2012" name="Genet. Mol. Biol.">
        <title>Analysis of 16S rRNA and mxaF genes revealing insights into Methylobacterium niche-specific plant association.</title>
        <authorList>
            <person name="Dourado M.N."/>
            <person name="Andreote F.D."/>
            <person name="Dini-Andreote F."/>
            <person name="Conti R."/>
            <person name="Araujo J.M."/>
            <person name="Araujo W.L."/>
        </authorList>
    </citation>
    <scope>NUCLEOTIDE SEQUENCE [LARGE SCALE GENOMIC DNA]</scope>
    <source>
        <strain evidence="1 2">SR1.6/4</strain>
    </source>
</reference>
<gene>
    <name evidence="1" type="ORF">MRSR164_04345</name>
</gene>
<sequence length="71" mass="8236">MDDEWLIRTELEFAVADAVWRHELIKAYGSEFDEDDLSAEQRKGEGDSSLRGAFADRKRWLQAFRLCRGTA</sequence>
<dbReference type="EMBL" id="MLBY01000003">
    <property type="protein sequence ID" value="MEE7456061.1"/>
    <property type="molecule type" value="Genomic_DNA"/>
</dbReference>
<keyword evidence="2" id="KW-1185">Reference proteome</keyword>
<evidence type="ECO:0000313" key="1">
    <source>
        <dbReference type="EMBL" id="MEE7456061.1"/>
    </source>
</evidence>
<organism evidence="1 2">
    <name type="scientific">Methylobacterium radiotolerans</name>
    <dbReference type="NCBI Taxonomy" id="31998"/>
    <lineage>
        <taxon>Bacteria</taxon>
        <taxon>Pseudomonadati</taxon>
        <taxon>Pseudomonadota</taxon>
        <taxon>Alphaproteobacteria</taxon>
        <taxon>Hyphomicrobiales</taxon>
        <taxon>Methylobacteriaceae</taxon>
        <taxon>Methylobacterium</taxon>
    </lineage>
</organism>
<evidence type="ECO:0000313" key="2">
    <source>
        <dbReference type="Proteomes" id="UP001349262"/>
    </source>
</evidence>
<accession>A0ABU7T677</accession>
<dbReference type="Proteomes" id="UP001349262">
    <property type="component" value="Unassembled WGS sequence"/>
</dbReference>
<proteinExistence type="predicted"/>
<comment type="caution">
    <text evidence="1">The sequence shown here is derived from an EMBL/GenBank/DDBJ whole genome shotgun (WGS) entry which is preliminary data.</text>
</comment>